<dbReference type="Gene3D" id="3.40.50.720">
    <property type="entry name" value="NAD(P)-binding Rossmann-like Domain"/>
    <property type="match status" value="1"/>
</dbReference>
<dbReference type="GO" id="GO:0005739">
    <property type="term" value="C:mitochondrion"/>
    <property type="evidence" value="ECO:0007669"/>
    <property type="project" value="UniProtKB-SubCell"/>
</dbReference>
<comment type="catalytic activity">
    <reaction evidence="14">
        <text>a 2,3-saturated acyl-[ACP] + NADP(+) = a (2E)-enoyl-[ACP] + NADPH + H(+)</text>
        <dbReference type="Rhea" id="RHEA:22564"/>
        <dbReference type="Rhea" id="RHEA-COMP:9925"/>
        <dbReference type="Rhea" id="RHEA-COMP:9926"/>
        <dbReference type="ChEBI" id="CHEBI:15378"/>
        <dbReference type="ChEBI" id="CHEBI:57783"/>
        <dbReference type="ChEBI" id="CHEBI:58349"/>
        <dbReference type="ChEBI" id="CHEBI:78784"/>
        <dbReference type="ChEBI" id="CHEBI:78785"/>
        <dbReference type="EC" id="1.3.1.104"/>
    </reaction>
</comment>
<dbReference type="InterPro" id="IPR011032">
    <property type="entry name" value="GroES-like_sf"/>
</dbReference>
<dbReference type="AlphaFoldDB" id="A0A1L8DGF1"/>
<dbReference type="PANTHER" id="PTHR43981">
    <property type="entry name" value="ENOYL-[ACYL-CARRIER-PROTEIN] REDUCTASE, MITOCHONDRIAL"/>
    <property type="match status" value="1"/>
</dbReference>
<evidence type="ECO:0000256" key="7">
    <source>
        <dbReference type="ARBA" id="ARBA00023002"/>
    </source>
</evidence>
<feature type="domain" description="Enoyl reductase (ER)" evidence="15">
    <location>
        <begin position="14"/>
        <end position="328"/>
    </location>
</feature>
<reference evidence="16" key="1">
    <citation type="submission" date="2016-12" db="EMBL/GenBank/DDBJ databases">
        <title>An insight into the sialome and mialome of the sand fly, Nyssomyia neivai.</title>
        <authorList>
            <person name="Sebastian V."/>
            <person name="Goulart T.M."/>
            <person name="Oliveira W."/>
            <person name="Calvo E."/>
            <person name="Oliveira L.F."/>
            <person name="Pinto M.C."/>
            <person name="Rosselino A.M."/>
            <person name="Ribeiro J.M."/>
        </authorList>
    </citation>
    <scope>NUCLEOTIDE SEQUENCE</scope>
</reference>
<evidence type="ECO:0000256" key="4">
    <source>
        <dbReference type="ARBA" id="ARBA00022832"/>
    </source>
</evidence>
<evidence type="ECO:0000256" key="10">
    <source>
        <dbReference type="ARBA" id="ARBA00023160"/>
    </source>
</evidence>
<evidence type="ECO:0000256" key="8">
    <source>
        <dbReference type="ARBA" id="ARBA00023098"/>
    </source>
</evidence>
<dbReference type="EC" id="1.3.1.104" evidence="11"/>
<dbReference type="FunFam" id="3.40.50.720:FF:000112">
    <property type="entry name" value="Enoyl-[acyl-carrier-protein] reductase 1, mitochondrial"/>
    <property type="match status" value="1"/>
</dbReference>
<evidence type="ECO:0000256" key="14">
    <source>
        <dbReference type="ARBA" id="ARBA00048843"/>
    </source>
</evidence>
<keyword evidence="6" id="KW-0809">Transit peptide</keyword>
<dbReference type="Pfam" id="PF08240">
    <property type="entry name" value="ADH_N"/>
    <property type="match status" value="1"/>
</dbReference>
<evidence type="ECO:0000256" key="1">
    <source>
        <dbReference type="ARBA" id="ARBA00004173"/>
    </source>
</evidence>
<sequence>MEQEVRYLCHQEFGAPKEVVQLQKKTISKQLLESEILLKILASSINPADLITITGKYPIKPMLPCIPGNECVARVEGIGSGVKTLAVGDLVVPFRSGLGTWCSHGVFNAADWFRIPSTVDTVAAATLTVNPPTAYRMLKDFVTLKPGDTVLQNAANSAVGQIVSQLCRKWGINCVGVVRHRPDIDTLKATLRGLGATEIYTEEEFAKTEVFSDTLPAPKLALNCVGGESAETLLRDVAHGGTFVTYGCISTRNTSIPASVFIYRDIKCCGFWRTNWTRENHGNPERVHMLKDILAMYEAGDLTAPDAELIPIEDYQKALGGVHGKKCIITYE</sequence>
<keyword evidence="8" id="KW-0443">Lipid metabolism</keyword>
<evidence type="ECO:0000256" key="3">
    <source>
        <dbReference type="ARBA" id="ARBA00022516"/>
    </source>
</evidence>
<dbReference type="InterPro" id="IPR013154">
    <property type="entry name" value="ADH-like_N"/>
</dbReference>
<dbReference type="InterPro" id="IPR051034">
    <property type="entry name" value="Mito_Enoyl-ACP_Reductase"/>
</dbReference>
<keyword evidence="10" id="KW-0275">Fatty acid biosynthesis</keyword>
<keyword evidence="7" id="KW-0560">Oxidoreductase</keyword>
<evidence type="ECO:0000256" key="5">
    <source>
        <dbReference type="ARBA" id="ARBA00022857"/>
    </source>
</evidence>
<evidence type="ECO:0000256" key="13">
    <source>
        <dbReference type="ARBA" id="ARBA00042123"/>
    </source>
</evidence>
<accession>A0A1L8DGF1</accession>
<evidence type="ECO:0000256" key="9">
    <source>
        <dbReference type="ARBA" id="ARBA00023128"/>
    </source>
</evidence>
<dbReference type="CDD" id="cd08290">
    <property type="entry name" value="ETR"/>
    <property type="match status" value="1"/>
</dbReference>
<keyword evidence="9" id="KW-0496">Mitochondrion</keyword>
<dbReference type="EMBL" id="GFDF01008546">
    <property type="protein sequence ID" value="JAV05538.1"/>
    <property type="molecule type" value="Transcribed_RNA"/>
</dbReference>
<proteinExistence type="inferred from homology"/>
<dbReference type="Gene3D" id="3.90.180.10">
    <property type="entry name" value="Medium-chain alcohol dehydrogenases, catalytic domain"/>
    <property type="match status" value="1"/>
</dbReference>
<dbReference type="SMART" id="SM00829">
    <property type="entry name" value="PKS_ER"/>
    <property type="match status" value="1"/>
</dbReference>
<name>A0A1L8DGF1_9DIPT</name>
<dbReference type="GO" id="GO:0006633">
    <property type="term" value="P:fatty acid biosynthetic process"/>
    <property type="evidence" value="ECO:0007669"/>
    <property type="project" value="UniProtKB-KW"/>
</dbReference>
<dbReference type="PANTHER" id="PTHR43981:SF2">
    <property type="entry name" value="ENOYL-[ACYL-CARRIER-PROTEIN] REDUCTASE, MITOCHONDRIAL"/>
    <property type="match status" value="1"/>
</dbReference>
<dbReference type="InterPro" id="IPR020843">
    <property type="entry name" value="ER"/>
</dbReference>
<dbReference type="GO" id="GO:0141148">
    <property type="term" value="F:enoyl-[acyl-carrier-protein] reductase (NADPH) activity"/>
    <property type="evidence" value="ECO:0007669"/>
    <property type="project" value="UniProtKB-EC"/>
</dbReference>
<dbReference type="SUPFAM" id="SSF51735">
    <property type="entry name" value="NAD(P)-binding Rossmann-fold domains"/>
    <property type="match status" value="1"/>
</dbReference>
<evidence type="ECO:0000256" key="11">
    <source>
        <dbReference type="ARBA" id="ARBA00038963"/>
    </source>
</evidence>
<keyword evidence="5" id="KW-0521">NADP</keyword>
<dbReference type="Pfam" id="PF00107">
    <property type="entry name" value="ADH_zinc_N"/>
    <property type="match status" value="1"/>
</dbReference>
<dbReference type="SUPFAM" id="SSF50129">
    <property type="entry name" value="GroES-like"/>
    <property type="match status" value="1"/>
</dbReference>
<comment type="subcellular location">
    <subcellularLocation>
        <location evidence="1">Mitochondrion</location>
    </subcellularLocation>
</comment>
<protein>
    <recommendedName>
        <fullName evidence="12">Enoyl-[acyl-carrier-protein] reductase, mitochondrial</fullName>
        <ecNumber evidence="11">1.3.1.104</ecNumber>
    </recommendedName>
    <alternativeName>
        <fullName evidence="13">2-enoyl thioester reductase</fullName>
    </alternativeName>
</protein>
<keyword evidence="3" id="KW-0444">Lipid biosynthesis</keyword>
<dbReference type="InterPro" id="IPR036291">
    <property type="entry name" value="NAD(P)-bd_dom_sf"/>
</dbReference>
<evidence type="ECO:0000259" key="15">
    <source>
        <dbReference type="SMART" id="SM00829"/>
    </source>
</evidence>
<organism evidence="16">
    <name type="scientific">Nyssomyia neivai</name>
    <dbReference type="NCBI Taxonomy" id="330878"/>
    <lineage>
        <taxon>Eukaryota</taxon>
        <taxon>Metazoa</taxon>
        <taxon>Ecdysozoa</taxon>
        <taxon>Arthropoda</taxon>
        <taxon>Hexapoda</taxon>
        <taxon>Insecta</taxon>
        <taxon>Pterygota</taxon>
        <taxon>Neoptera</taxon>
        <taxon>Endopterygota</taxon>
        <taxon>Diptera</taxon>
        <taxon>Nematocera</taxon>
        <taxon>Psychodoidea</taxon>
        <taxon>Psychodidae</taxon>
        <taxon>Nyssomyia</taxon>
    </lineage>
</organism>
<evidence type="ECO:0000256" key="6">
    <source>
        <dbReference type="ARBA" id="ARBA00022946"/>
    </source>
</evidence>
<keyword evidence="4" id="KW-0276">Fatty acid metabolism</keyword>
<dbReference type="InterPro" id="IPR013149">
    <property type="entry name" value="ADH-like_C"/>
</dbReference>
<evidence type="ECO:0000256" key="12">
    <source>
        <dbReference type="ARBA" id="ARBA00041058"/>
    </source>
</evidence>
<comment type="similarity">
    <text evidence="2">Belongs to the zinc-containing alcohol dehydrogenase family. Quinone oxidoreductase subfamily.</text>
</comment>
<evidence type="ECO:0000313" key="16">
    <source>
        <dbReference type="EMBL" id="JAV05538.1"/>
    </source>
</evidence>
<keyword evidence="16" id="KW-0675">Receptor</keyword>
<evidence type="ECO:0000256" key="2">
    <source>
        <dbReference type="ARBA" id="ARBA00010371"/>
    </source>
</evidence>